<keyword evidence="6 7" id="KW-0694">RNA-binding</keyword>
<dbReference type="EC" id="2.1.1.-" evidence="7"/>
<evidence type="ECO:0000256" key="6">
    <source>
        <dbReference type="ARBA" id="ARBA00022884"/>
    </source>
</evidence>
<dbReference type="PRINTS" id="PR00052">
    <property type="entry name" value="FIBRILLARIN"/>
</dbReference>
<dbReference type="SMART" id="SM01206">
    <property type="entry name" value="Fibrillarin"/>
    <property type="match status" value="1"/>
</dbReference>
<dbReference type="GO" id="GO:0003723">
    <property type="term" value="F:RNA binding"/>
    <property type="evidence" value="ECO:0007669"/>
    <property type="project" value="UniProtKB-UniRule"/>
</dbReference>
<evidence type="ECO:0000256" key="4">
    <source>
        <dbReference type="ARBA" id="ARBA00022679"/>
    </source>
</evidence>
<dbReference type="InterPro" id="IPR029063">
    <property type="entry name" value="SAM-dependent_MTases_sf"/>
</dbReference>
<evidence type="ECO:0000313" key="9">
    <source>
        <dbReference type="Proteomes" id="UP000774699"/>
    </source>
</evidence>
<protein>
    <recommendedName>
        <fullName evidence="7">Fibrillarin-like rRNA/tRNA 2'-O-methyltransferase</fullName>
        <ecNumber evidence="7">2.1.1.-</ecNumber>
    </recommendedName>
</protein>
<dbReference type="CDD" id="cd02440">
    <property type="entry name" value="AdoMet_MTases"/>
    <property type="match status" value="1"/>
</dbReference>
<dbReference type="Proteomes" id="UP000774699">
    <property type="component" value="Unassembled WGS sequence"/>
</dbReference>
<sequence length="219" mass="24212">MSSFLRKDGKNYFTRSFVNGQRVYGERIVTEGKIEWREWNPYRSKLAAALCSGLLDFPIREGSAVLYLGSAEGTSISHVSDVIGEKGVVVGVDISPKAMATFSKLVESRSNIIPLLADANQPSLLRNELGDFSCDVLVQDVSQRNQADIFVKNLREFGKKNAHGLLVIKARSVDSSISPKKVLENELALVKRSFSVLQVVDLNAFESDHFLIHVVVGEK</sequence>
<comment type="similarity">
    <text evidence="1 7">Belongs to the methyltransferase superfamily. Fibrillarin family.</text>
</comment>
<feature type="binding site" evidence="7">
    <location>
        <begin position="118"/>
        <end position="119"/>
    </location>
    <ligand>
        <name>S-adenosyl-L-methionine</name>
        <dbReference type="ChEBI" id="CHEBI:59789"/>
    </ligand>
</feature>
<dbReference type="GO" id="GO:0008649">
    <property type="term" value="F:rRNA methyltransferase activity"/>
    <property type="evidence" value="ECO:0007669"/>
    <property type="project" value="TreeGrafter"/>
</dbReference>
<dbReference type="GO" id="GO:1990259">
    <property type="term" value="F:histone H2AQ104 methyltransferase activity"/>
    <property type="evidence" value="ECO:0007669"/>
    <property type="project" value="TreeGrafter"/>
</dbReference>
<feature type="binding site" evidence="7">
    <location>
        <begin position="93"/>
        <end position="94"/>
    </location>
    <ligand>
        <name>S-adenosyl-L-methionine</name>
        <dbReference type="ChEBI" id="CHEBI:59789"/>
    </ligand>
</feature>
<dbReference type="EMBL" id="VGJJ01000006">
    <property type="protein sequence ID" value="MBM3282004.1"/>
    <property type="molecule type" value="Genomic_DNA"/>
</dbReference>
<keyword evidence="2 7" id="KW-0698">rRNA processing</keyword>
<accession>A0A8T4C753</accession>
<evidence type="ECO:0000256" key="3">
    <source>
        <dbReference type="ARBA" id="ARBA00022603"/>
    </source>
</evidence>
<dbReference type="PIRSF" id="PIRSF006540">
    <property type="entry name" value="Nop17p"/>
    <property type="match status" value="1"/>
</dbReference>
<comment type="caution">
    <text evidence="7">Lacks conserved residue(s) required for the propagation of feature annotation.</text>
</comment>
<keyword evidence="3 7" id="KW-0489">Methyltransferase</keyword>
<organism evidence="8 9">
    <name type="scientific">Candidatus Iainarchaeum sp</name>
    <dbReference type="NCBI Taxonomy" id="3101447"/>
    <lineage>
        <taxon>Archaea</taxon>
        <taxon>Candidatus Iainarchaeota</taxon>
        <taxon>Candidatus Iainarchaeia</taxon>
        <taxon>Candidatus Iainarchaeales</taxon>
        <taxon>Candidatus Iainarchaeaceae</taxon>
        <taxon>Candidatus Iainarchaeum</taxon>
    </lineage>
</organism>
<dbReference type="Gene3D" id="3.30.200.20">
    <property type="entry name" value="Phosphorylase Kinase, domain 1"/>
    <property type="match status" value="1"/>
</dbReference>
<keyword evidence="4 7" id="KW-0808">Transferase</keyword>
<dbReference type="PANTHER" id="PTHR10335">
    <property type="entry name" value="RRNA 2-O-METHYLTRANSFERASE FIBRILLARIN"/>
    <property type="match status" value="1"/>
</dbReference>
<comment type="caution">
    <text evidence="8">The sequence shown here is derived from an EMBL/GenBank/DDBJ whole genome shotgun (WGS) entry which is preliminary data.</text>
</comment>
<gene>
    <name evidence="7" type="primary">flpA</name>
    <name evidence="8" type="ORF">FJY86_01520</name>
</gene>
<dbReference type="AlphaFoldDB" id="A0A8T4C753"/>
<evidence type="ECO:0000256" key="7">
    <source>
        <dbReference type="HAMAP-Rule" id="MF_00351"/>
    </source>
</evidence>
<dbReference type="InterPro" id="IPR000692">
    <property type="entry name" value="Fibrillarin"/>
</dbReference>
<dbReference type="PANTHER" id="PTHR10335:SF17">
    <property type="entry name" value="FIBRILLARIN"/>
    <property type="match status" value="1"/>
</dbReference>
<feature type="binding site" evidence="7">
    <location>
        <begin position="140"/>
        <end position="143"/>
    </location>
    <ligand>
        <name>S-adenosyl-L-methionine</name>
        <dbReference type="ChEBI" id="CHEBI:59789"/>
    </ligand>
</feature>
<evidence type="ECO:0000256" key="5">
    <source>
        <dbReference type="ARBA" id="ARBA00022694"/>
    </source>
</evidence>
<dbReference type="SUPFAM" id="SSF53335">
    <property type="entry name" value="S-adenosyl-L-methionine-dependent methyltransferases"/>
    <property type="match status" value="1"/>
</dbReference>
<name>A0A8T4C753_9ARCH</name>
<evidence type="ECO:0000256" key="2">
    <source>
        <dbReference type="ARBA" id="ARBA00022552"/>
    </source>
</evidence>
<evidence type="ECO:0000256" key="1">
    <source>
        <dbReference type="ARBA" id="ARBA00010632"/>
    </source>
</evidence>
<comment type="subunit">
    <text evidence="7">Interacts with nop5. Component of box C/D small ribonucleoprotein (sRNP) particles that contain rpl7ae, FlpA and nop5, plus a guide RNA.</text>
</comment>
<dbReference type="HAMAP" id="MF_00351">
    <property type="entry name" value="RNA_methyltransf_FlpA"/>
    <property type="match status" value="1"/>
</dbReference>
<dbReference type="GO" id="GO:0000494">
    <property type="term" value="P:box C/D sno(s)RNA 3'-end processing"/>
    <property type="evidence" value="ECO:0007669"/>
    <property type="project" value="TreeGrafter"/>
</dbReference>
<dbReference type="Pfam" id="PF01269">
    <property type="entry name" value="Fibrillarin"/>
    <property type="match status" value="1"/>
</dbReference>
<comment type="function">
    <text evidence="7">Involved in pre-rRNA and tRNA processing. Utilizes the methyl donor S-adenosyl-L-methionine to catalyze the site-specific 2'-hydroxyl methylation of ribose moieties in rRNA and tRNA. Site specificity is provided by a guide RNA that base pairs with the substrate. Methylation occurs at a characteristic distance from the sequence involved in base pairing with the guide RNA.</text>
</comment>
<dbReference type="Gene3D" id="3.40.50.150">
    <property type="entry name" value="Vaccinia Virus protein VP39"/>
    <property type="match status" value="1"/>
</dbReference>
<dbReference type="NCBIfam" id="NF003276">
    <property type="entry name" value="PRK04266.1-2"/>
    <property type="match status" value="1"/>
</dbReference>
<keyword evidence="5 7" id="KW-0819">tRNA processing</keyword>
<dbReference type="GO" id="GO:0008033">
    <property type="term" value="P:tRNA processing"/>
    <property type="evidence" value="ECO:0007669"/>
    <property type="project" value="UniProtKB-UniRule"/>
</dbReference>
<proteinExistence type="inferred from homology"/>
<reference evidence="8" key="1">
    <citation type="submission" date="2019-03" db="EMBL/GenBank/DDBJ databases">
        <title>Lake Tanganyika Metagenome-Assembled Genomes (MAGs).</title>
        <authorList>
            <person name="Tran P."/>
        </authorList>
    </citation>
    <scope>NUCLEOTIDE SEQUENCE</scope>
    <source>
        <strain evidence="8">M_DeepCast_50m_m2_156</strain>
    </source>
</reference>
<evidence type="ECO:0000313" key="8">
    <source>
        <dbReference type="EMBL" id="MBM3282004.1"/>
    </source>
</evidence>